<gene>
    <name evidence="1" type="ordered locus">HCH_06070</name>
</gene>
<dbReference type="InterPro" id="IPR023614">
    <property type="entry name" value="Porin_dom_sf"/>
</dbReference>
<evidence type="ECO:0008006" key="3">
    <source>
        <dbReference type="Google" id="ProtNLM"/>
    </source>
</evidence>
<accession>Q2S9F5</accession>
<proteinExistence type="predicted"/>
<dbReference type="eggNOG" id="COG3203">
    <property type="taxonomic scope" value="Bacteria"/>
</dbReference>
<evidence type="ECO:0000313" key="1">
    <source>
        <dbReference type="EMBL" id="ABC32719.1"/>
    </source>
</evidence>
<dbReference type="Proteomes" id="UP000000238">
    <property type="component" value="Chromosome"/>
</dbReference>
<sequence length="387" mass="43543">MKIKESCICLTLTTLYAANPVHAADDRIHINGFGSIVAATTFDDEKPYFLYDDDLNFKNESLLGLQVRGDMGDNLSATAQIIARGSEDHNAEFEWAYVTYAIDNTWTAKVGRFRTPFFEYSDTIDVGYAYHWVRPPQSVYVPLFNNLDGLNVTYASQIREFDSTLNFFYGSVREDIPIGQVDLKFVYGGSWRIGIDWISMRFSYFRSKLSIPAIVPGLDTILPPDGPGAPPPGPTVSEEAADAIRANDDRGTFGSVSLKVEYDNFFAVAEVTKSEIEDSIFPDPLGYYLSVGYTIDKFTPHITYEVFDTSPKREILDEVPESDPVYTTLEGMIESTHQDNKVITVGVRYDFHHSASLKFDFSKLNYDEDGPNRINTKIFSTAISFVF</sequence>
<name>Q2S9F5_HAHCH</name>
<dbReference type="EMBL" id="CP000155">
    <property type="protein sequence ID" value="ABC32719.1"/>
    <property type="molecule type" value="Genomic_DNA"/>
</dbReference>
<reference evidence="1 2" key="1">
    <citation type="journal article" date="2005" name="Nucleic Acids Res.">
        <title>Genomic blueprint of Hahella chejuensis, a marine microbe producing an algicidal agent.</title>
        <authorList>
            <person name="Jeong H."/>
            <person name="Yim J.H."/>
            <person name="Lee C."/>
            <person name="Choi S.-H."/>
            <person name="Park Y.K."/>
            <person name="Yoon S.H."/>
            <person name="Hur C.-G."/>
            <person name="Kang H.-Y."/>
            <person name="Kim D."/>
            <person name="Lee H.H."/>
            <person name="Park K.H."/>
            <person name="Park S.-H."/>
            <person name="Park H.-S."/>
            <person name="Lee H.K."/>
            <person name="Oh T.K."/>
            <person name="Kim J.F."/>
        </authorList>
    </citation>
    <scope>NUCLEOTIDE SEQUENCE [LARGE SCALE GENOMIC DNA]</scope>
    <source>
        <strain evidence="1 2">KCTC 2396</strain>
    </source>
</reference>
<protein>
    <recommendedName>
        <fullName evidence="3">Porin domain-containing protein</fullName>
    </recommendedName>
</protein>
<dbReference type="STRING" id="349521.HCH_06070"/>
<dbReference type="Gene3D" id="2.40.160.10">
    <property type="entry name" value="Porin"/>
    <property type="match status" value="1"/>
</dbReference>
<dbReference type="KEGG" id="hch:HCH_06070"/>
<dbReference type="HOGENOM" id="CLU_036480_0_0_6"/>
<organism evidence="1 2">
    <name type="scientific">Hahella chejuensis (strain KCTC 2396)</name>
    <dbReference type="NCBI Taxonomy" id="349521"/>
    <lineage>
        <taxon>Bacteria</taxon>
        <taxon>Pseudomonadati</taxon>
        <taxon>Pseudomonadota</taxon>
        <taxon>Gammaproteobacteria</taxon>
        <taxon>Oceanospirillales</taxon>
        <taxon>Hahellaceae</taxon>
        <taxon>Hahella</taxon>
    </lineage>
</organism>
<dbReference type="RefSeq" id="WP_011399777.1">
    <property type="nucleotide sequence ID" value="NC_007645.1"/>
</dbReference>
<evidence type="ECO:0000313" key="2">
    <source>
        <dbReference type="Proteomes" id="UP000000238"/>
    </source>
</evidence>
<dbReference type="AlphaFoldDB" id="Q2S9F5"/>
<dbReference type="SUPFAM" id="SSF56935">
    <property type="entry name" value="Porins"/>
    <property type="match status" value="1"/>
</dbReference>
<keyword evidence="2" id="KW-1185">Reference proteome</keyword>